<protein>
    <recommendedName>
        <fullName evidence="1">DEAD-box helicase OB fold domain-containing protein</fullName>
    </recommendedName>
</protein>
<accession>A0A6V7VB31</accession>
<dbReference type="Pfam" id="PF07717">
    <property type="entry name" value="OB_NTP_bind"/>
    <property type="match status" value="1"/>
</dbReference>
<feature type="domain" description="DEAD-box helicase OB fold" evidence="1">
    <location>
        <begin position="47"/>
        <end position="146"/>
    </location>
</feature>
<dbReference type="OrthoDB" id="3363059at2759"/>
<evidence type="ECO:0000313" key="3">
    <source>
        <dbReference type="Proteomes" id="UP000580250"/>
    </source>
</evidence>
<name>A0A6V7VB31_MELEN</name>
<dbReference type="InterPro" id="IPR011709">
    <property type="entry name" value="DEAD-box_helicase_OB_fold"/>
</dbReference>
<evidence type="ECO:0000313" key="2">
    <source>
        <dbReference type="EMBL" id="CAD2172185.1"/>
    </source>
</evidence>
<organism evidence="2 3">
    <name type="scientific">Meloidogyne enterolobii</name>
    <name type="common">Root-knot nematode worm</name>
    <name type="synonym">Meloidogyne mayaguensis</name>
    <dbReference type="NCBI Taxonomy" id="390850"/>
    <lineage>
        <taxon>Eukaryota</taxon>
        <taxon>Metazoa</taxon>
        <taxon>Ecdysozoa</taxon>
        <taxon>Nematoda</taxon>
        <taxon>Chromadorea</taxon>
        <taxon>Rhabditida</taxon>
        <taxon>Tylenchina</taxon>
        <taxon>Tylenchomorpha</taxon>
        <taxon>Tylenchoidea</taxon>
        <taxon>Meloidogynidae</taxon>
        <taxon>Meloidogyninae</taxon>
        <taxon>Meloidogyne</taxon>
    </lineage>
</organism>
<dbReference type="EMBL" id="CAJEWN010000196">
    <property type="protein sequence ID" value="CAD2172185.1"/>
    <property type="molecule type" value="Genomic_DNA"/>
</dbReference>
<dbReference type="AlphaFoldDB" id="A0A6V7VB31"/>
<reference evidence="2 3" key="1">
    <citation type="submission" date="2020-08" db="EMBL/GenBank/DDBJ databases">
        <authorList>
            <person name="Koutsovoulos G."/>
            <person name="Danchin GJ E."/>
        </authorList>
    </citation>
    <scope>NUCLEOTIDE SEQUENCE [LARGE SCALE GENOMIC DNA]</scope>
</reference>
<proteinExistence type="predicted"/>
<evidence type="ECO:0000259" key="1">
    <source>
        <dbReference type="Pfam" id="PF07717"/>
    </source>
</evidence>
<sequence length="304" mass="35322">MEKRGPQMLENTQDQIQHLEFSLLSSGKALERELATHKFDDILAIQLKLILAMGIYPQYAVVDPANNFREGHDQFAHTPSKPFVVIHPNSSLGQRPEALRIEIDLDGRSSQHQFIFYGLLLETTKPYLCNTCRIPAIFLLIIARNITLFKSNILCCDGFIEFNFVEEEDLLQVLNKAIELRHLLLKSVESKLNNDEYADCKDVCKNIVKFSRMQNSFSLRRRIDPPKHLRYGIFTANGEEYIKNKFLEGNEQLFEEFKFGSVEEEIALENELNLNLIDEKKIKGKEYFCEKCQKKFGLKIMCKY</sequence>
<dbReference type="Proteomes" id="UP000580250">
    <property type="component" value="Unassembled WGS sequence"/>
</dbReference>
<gene>
    <name evidence="2" type="ORF">MENT_LOCUS23725</name>
</gene>
<comment type="caution">
    <text evidence="2">The sequence shown here is derived from an EMBL/GenBank/DDBJ whole genome shotgun (WGS) entry which is preliminary data.</text>
</comment>